<name>A0A0E0IKT9_ORYNI</name>
<dbReference type="AlphaFoldDB" id="A0A0E0IKT9"/>
<accession>A0A0E0IKT9</accession>
<dbReference type="EnsemblPlants" id="ONIVA09G13350.1">
    <property type="protein sequence ID" value="ONIVA09G13350.1"/>
    <property type="gene ID" value="ONIVA09G13350"/>
</dbReference>
<sequence>MPFTRRKTTTTSCTTSRRQIVFSLGFMFHVCSSADCSLLVRCILTLHFQKNLQICNCSSTTNHMLS</sequence>
<dbReference type="Proteomes" id="UP000006591">
    <property type="component" value="Chromosome 9"/>
</dbReference>
<reference evidence="1" key="2">
    <citation type="submission" date="2018-04" db="EMBL/GenBank/DDBJ databases">
        <title>OnivRS2 (Oryza nivara Reference Sequence Version 2).</title>
        <authorList>
            <person name="Zhang J."/>
            <person name="Kudrna D."/>
            <person name="Lee S."/>
            <person name="Talag J."/>
            <person name="Rajasekar S."/>
            <person name="Welchert J."/>
            <person name="Hsing Y.-I."/>
            <person name="Wing R.A."/>
        </authorList>
    </citation>
    <scope>NUCLEOTIDE SEQUENCE [LARGE SCALE GENOMIC DNA]</scope>
    <source>
        <strain evidence="1">SL10</strain>
    </source>
</reference>
<proteinExistence type="predicted"/>
<dbReference type="Gramene" id="ONIVA09G13350.1">
    <property type="protein sequence ID" value="ONIVA09G13350.1"/>
    <property type="gene ID" value="ONIVA09G13350"/>
</dbReference>
<keyword evidence="2" id="KW-1185">Reference proteome</keyword>
<evidence type="ECO:0000313" key="1">
    <source>
        <dbReference type="EnsemblPlants" id="ONIVA09G13350.1"/>
    </source>
</evidence>
<dbReference type="HOGENOM" id="CLU_2835592_0_0_1"/>
<reference evidence="1" key="1">
    <citation type="submission" date="2015-04" db="UniProtKB">
        <authorList>
            <consortium name="EnsemblPlants"/>
        </authorList>
    </citation>
    <scope>IDENTIFICATION</scope>
    <source>
        <strain evidence="1">SL10</strain>
    </source>
</reference>
<organism evidence="1">
    <name type="scientific">Oryza nivara</name>
    <name type="common">Indian wild rice</name>
    <name type="synonym">Oryza sativa f. spontanea</name>
    <dbReference type="NCBI Taxonomy" id="4536"/>
    <lineage>
        <taxon>Eukaryota</taxon>
        <taxon>Viridiplantae</taxon>
        <taxon>Streptophyta</taxon>
        <taxon>Embryophyta</taxon>
        <taxon>Tracheophyta</taxon>
        <taxon>Spermatophyta</taxon>
        <taxon>Magnoliopsida</taxon>
        <taxon>Liliopsida</taxon>
        <taxon>Poales</taxon>
        <taxon>Poaceae</taxon>
        <taxon>BOP clade</taxon>
        <taxon>Oryzoideae</taxon>
        <taxon>Oryzeae</taxon>
        <taxon>Oryzinae</taxon>
        <taxon>Oryza</taxon>
    </lineage>
</organism>
<protein>
    <submittedName>
        <fullName evidence="1">Uncharacterized protein</fullName>
    </submittedName>
</protein>
<evidence type="ECO:0000313" key="2">
    <source>
        <dbReference type="Proteomes" id="UP000006591"/>
    </source>
</evidence>